<keyword evidence="2" id="KW-1185">Reference proteome</keyword>
<proteinExistence type="predicted"/>
<name>A0A918KN56_9GAMM</name>
<reference evidence="1" key="2">
    <citation type="submission" date="2020-09" db="EMBL/GenBank/DDBJ databases">
        <authorList>
            <person name="Sun Q."/>
            <person name="Kim S."/>
        </authorList>
    </citation>
    <scope>NUCLEOTIDE SEQUENCE</scope>
    <source>
        <strain evidence="1">KCTC 22169</strain>
    </source>
</reference>
<comment type="caution">
    <text evidence="1">The sequence shown here is derived from an EMBL/GenBank/DDBJ whole genome shotgun (WGS) entry which is preliminary data.</text>
</comment>
<organism evidence="1 2">
    <name type="scientific">Saccharospirillum salsuginis</name>
    <dbReference type="NCBI Taxonomy" id="418750"/>
    <lineage>
        <taxon>Bacteria</taxon>
        <taxon>Pseudomonadati</taxon>
        <taxon>Pseudomonadota</taxon>
        <taxon>Gammaproteobacteria</taxon>
        <taxon>Oceanospirillales</taxon>
        <taxon>Saccharospirillaceae</taxon>
        <taxon>Saccharospirillum</taxon>
    </lineage>
</organism>
<sequence length="51" mass="5682">MATALGGLAKRLVREELIGEEEALAATQDAVKEKRTSSPFWLKTTLLPRRK</sequence>
<evidence type="ECO:0000313" key="1">
    <source>
        <dbReference type="EMBL" id="GGX69437.1"/>
    </source>
</evidence>
<dbReference type="AlphaFoldDB" id="A0A918KN56"/>
<dbReference type="Proteomes" id="UP000626148">
    <property type="component" value="Unassembled WGS sequence"/>
</dbReference>
<gene>
    <name evidence="1" type="ORF">GCM10007392_41270</name>
</gene>
<evidence type="ECO:0000313" key="2">
    <source>
        <dbReference type="Proteomes" id="UP000626148"/>
    </source>
</evidence>
<reference evidence="1" key="1">
    <citation type="journal article" date="2014" name="Int. J. Syst. Evol. Microbiol.">
        <title>Complete genome sequence of Corynebacterium casei LMG S-19264T (=DSM 44701T), isolated from a smear-ripened cheese.</title>
        <authorList>
            <consortium name="US DOE Joint Genome Institute (JGI-PGF)"/>
            <person name="Walter F."/>
            <person name="Albersmeier A."/>
            <person name="Kalinowski J."/>
            <person name="Ruckert C."/>
        </authorList>
    </citation>
    <scope>NUCLEOTIDE SEQUENCE</scope>
    <source>
        <strain evidence="1">KCTC 22169</strain>
    </source>
</reference>
<protein>
    <submittedName>
        <fullName evidence="1">Uncharacterized protein</fullName>
    </submittedName>
</protein>
<accession>A0A918KN56</accession>
<dbReference type="EMBL" id="BMXR01000013">
    <property type="protein sequence ID" value="GGX69437.1"/>
    <property type="molecule type" value="Genomic_DNA"/>
</dbReference>